<dbReference type="Pfam" id="PF03466">
    <property type="entry name" value="LysR_substrate"/>
    <property type="match status" value="1"/>
</dbReference>
<dbReference type="PANTHER" id="PTHR30419:SF8">
    <property type="entry name" value="NITROGEN ASSIMILATION TRANSCRIPTIONAL ACTIVATOR-RELATED"/>
    <property type="match status" value="1"/>
</dbReference>
<dbReference type="InterPro" id="IPR005119">
    <property type="entry name" value="LysR_subst-bd"/>
</dbReference>
<feature type="domain" description="HTH lysR-type" evidence="6">
    <location>
        <begin position="1"/>
        <end position="58"/>
    </location>
</feature>
<dbReference type="InterPro" id="IPR050950">
    <property type="entry name" value="HTH-type_LysR_regulators"/>
</dbReference>
<protein>
    <submittedName>
        <fullName evidence="7">LysR family transcriptional regulator</fullName>
    </submittedName>
</protein>
<dbReference type="PRINTS" id="PR00039">
    <property type="entry name" value="HTHLYSR"/>
</dbReference>
<evidence type="ECO:0000256" key="4">
    <source>
        <dbReference type="ARBA" id="ARBA00023163"/>
    </source>
</evidence>
<feature type="compositionally biased region" description="Gly residues" evidence="5">
    <location>
        <begin position="323"/>
        <end position="334"/>
    </location>
</feature>
<dbReference type="SUPFAM" id="SSF53850">
    <property type="entry name" value="Periplasmic binding protein-like II"/>
    <property type="match status" value="1"/>
</dbReference>
<evidence type="ECO:0000256" key="1">
    <source>
        <dbReference type="ARBA" id="ARBA00009437"/>
    </source>
</evidence>
<name>A0ABU2T2X3_9ACTN</name>
<dbReference type="PANTHER" id="PTHR30419">
    <property type="entry name" value="HTH-TYPE TRANSCRIPTIONAL REGULATOR YBHD"/>
    <property type="match status" value="1"/>
</dbReference>
<dbReference type="Gene3D" id="1.10.10.10">
    <property type="entry name" value="Winged helix-like DNA-binding domain superfamily/Winged helix DNA-binding domain"/>
    <property type="match status" value="1"/>
</dbReference>
<keyword evidence="2" id="KW-0805">Transcription regulation</keyword>
<dbReference type="Proteomes" id="UP001180551">
    <property type="component" value="Unassembled WGS sequence"/>
</dbReference>
<evidence type="ECO:0000256" key="3">
    <source>
        <dbReference type="ARBA" id="ARBA00023125"/>
    </source>
</evidence>
<dbReference type="CDD" id="cd05466">
    <property type="entry name" value="PBP2_LTTR_substrate"/>
    <property type="match status" value="1"/>
</dbReference>
<proteinExistence type="inferred from homology"/>
<keyword evidence="8" id="KW-1185">Reference proteome</keyword>
<evidence type="ECO:0000256" key="5">
    <source>
        <dbReference type="SAM" id="MobiDB-lite"/>
    </source>
</evidence>
<accession>A0ABU2T2X3</accession>
<dbReference type="InterPro" id="IPR036388">
    <property type="entry name" value="WH-like_DNA-bd_sf"/>
</dbReference>
<evidence type="ECO:0000313" key="8">
    <source>
        <dbReference type="Proteomes" id="UP001180551"/>
    </source>
</evidence>
<dbReference type="PROSITE" id="PS50931">
    <property type="entry name" value="HTH_LYSR"/>
    <property type="match status" value="1"/>
</dbReference>
<gene>
    <name evidence="7" type="ORF">RM550_07455</name>
</gene>
<dbReference type="InterPro" id="IPR036390">
    <property type="entry name" value="WH_DNA-bd_sf"/>
</dbReference>
<comment type="similarity">
    <text evidence="1">Belongs to the LysR transcriptional regulatory family.</text>
</comment>
<evidence type="ECO:0000259" key="6">
    <source>
        <dbReference type="PROSITE" id="PS50931"/>
    </source>
</evidence>
<dbReference type="EMBL" id="JAVRFE010000007">
    <property type="protein sequence ID" value="MDT0455574.1"/>
    <property type="molecule type" value="Genomic_DNA"/>
</dbReference>
<comment type="caution">
    <text evidence="7">The sequence shown here is derived from an EMBL/GenBank/DDBJ whole genome shotgun (WGS) entry which is preliminary data.</text>
</comment>
<dbReference type="SUPFAM" id="SSF46785">
    <property type="entry name" value="Winged helix' DNA-binding domain"/>
    <property type="match status" value="1"/>
</dbReference>
<feature type="region of interest" description="Disordered" evidence="5">
    <location>
        <begin position="310"/>
        <end position="334"/>
    </location>
</feature>
<dbReference type="RefSeq" id="WP_311622911.1">
    <property type="nucleotide sequence ID" value="NZ_JAVRFE010000007.1"/>
</dbReference>
<keyword evidence="3" id="KW-0238">DNA-binding</keyword>
<organism evidence="7 8">
    <name type="scientific">Streptomyces mooreae</name>
    <dbReference type="NCBI Taxonomy" id="3075523"/>
    <lineage>
        <taxon>Bacteria</taxon>
        <taxon>Bacillati</taxon>
        <taxon>Actinomycetota</taxon>
        <taxon>Actinomycetes</taxon>
        <taxon>Kitasatosporales</taxon>
        <taxon>Streptomycetaceae</taxon>
        <taxon>Streptomyces</taxon>
    </lineage>
</organism>
<dbReference type="InterPro" id="IPR000847">
    <property type="entry name" value="LysR_HTH_N"/>
</dbReference>
<dbReference type="Gene3D" id="3.40.190.290">
    <property type="match status" value="1"/>
</dbReference>
<reference evidence="7" key="1">
    <citation type="submission" date="2024-05" db="EMBL/GenBank/DDBJ databases">
        <title>30 novel species of actinomycetes from the DSMZ collection.</title>
        <authorList>
            <person name="Nouioui I."/>
        </authorList>
    </citation>
    <scope>NUCLEOTIDE SEQUENCE</scope>
    <source>
        <strain evidence="7">DSM 41527</strain>
    </source>
</reference>
<sequence>MTLDDLRVFVAVCEAGSLSAVARDLGCTQSAVSQRVKRLEREAGSGLLERRPRGVAPTQAGRILHRAAADGIGGLDLALHRLADLRAGDGGTVRVTTGATTVRHFMSEAVVAFRAHHPQVNLEFRTESSSRRCFEVVADGSSELAWITIGPPVPGIEQHPVVRLPWVLAVRADDPLAGRERIEPEELAGIRHIRLPENSTSRMRLDDHLSHREAGPVPPPSTTSVADWDTALLLAELGVGHAVVPQLPGLHASVHPALRLVPIAALPPLATGWAVRRWETLSPAAVAFAETVTACLGGDAMTEKTVPVGLGGEAERGKTATAGPGGGEAGSVRP</sequence>
<dbReference type="Pfam" id="PF00126">
    <property type="entry name" value="HTH_1"/>
    <property type="match status" value="1"/>
</dbReference>
<evidence type="ECO:0000256" key="2">
    <source>
        <dbReference type="ARBA" id="ARBA00023015"/>
    </source>
</evidence>
<keyword evidence="4" id="KW-0804">Transcription</keyword>
<evidence type="ECO:0000313" key="7">
    <source>
        <dbReference type="EMBL" id="MDT0455574.1"/>
    </source>
</evidence>